<name>A0A372LS43_9BACI</name>
<dbReference type="Proteomes" id="UP000264541">
    <property type="component" value="Unassembled WGS sequence"/>
</dbReference>
<keyword evidence="2" id="KW-1185">Reference proteome</keyword>
<gene>
    <name evidence="1" type="ORF">D0469_03420</name>
</gene>
<organism evidence="1 2">
    <name type="scientific">Peribacillus saganii</name>
    <dbReference type="NCBI Taxonomy" id="2303992"/>
    <lineage>
        <taxon>Bacteria</taxon>
        <taxon>Bacillati</taxon>
        <taxon>Bacillota</taxon>
        <taxon>Bacilli</taxon>
        <taxon>Bacillales</taxon>
        <taxon>Bacillaceae</taxon>
        <taxon>Peribacillus</taxon>
    </lineage>
</organism>
<dbReference type="RefSeq" id="WP_117325230.1">
    <property type="nucleotide sequence ID" value="NZ_QVTE01000008.1"/>
</dbReference>
<reference evidence="1 2" key="1">
    <citation type="submission" date="2018-08" db="EMBL/GenBank/DDBJ databases">
        <title>Bacillus chawlae sp. nov., Bacillus glennii sp. nov., and Bacillus saganii sp. nov. Isolated from the Vehicle Assembly Building at Kennedy Space Center where the Viking Spacecraft were Assembled.</title>
        <authorList>
            <person name="Seuylemezian A."/>
            <person name="Vaishampayan P."/>
        </authorList>
    </citation>
    <scope>NUCLEOTIDE SEQUENCE [LARGE SCALE GENOMIC DNA]</scope>
    <source>
        <strain evidence="1 2">V47-23a</strain>
    </source>
</reference>
<evidence type="ECO:0000313" key="1">
    <source>
        <dbReference type="EMBL" id="RFU71003.1"/>
    </source>
</evidence>
<dbReference type="EMBL" id="QVTE01000008">
    <property type="protein sequence ID" value="RFU71003.1"/>
    <property type="molecule type" value="Genomic_DNA"/>
</dbReference>
<accession>A0A372LS43</accession>
<comment type="caution">
    <text evidence="1">The sequence shown here is derived from an EMBL/GenBank/DDBJ whole genome shotgun (WGS) entry which is preliminary data.</text>
</comment>
<sequence length="61" mass="6904">MNSLLEAKLLLSKVKTKLLDVTDQLVSDDTTDKQDAIGQLLKIVEYIEKEDITVEQIKESL</sequence>
<dbReference type="AlphaFoldDB" id="A0A372LS43"/>
<protein>
    <submittedName>
        <fullName evidence="1">Uncharacterized protein</fullName>
    </submittedName>
</protein>
<evidence type="ECO:0000313" key="2">
    <source>
        <dbReference type="Proteomes" id="UP000264541"/>
    </source>
</evidence>
<proteinExistence type="predicted"/>